<keyword evidence="4" id="KW-0653">Protein transport</keyword>
<dbReference type="KEGG" id="pfla:Pflav_006250"/>
<evidence type="ECO:0000256" key="5">
    <source>
        <dbReference type="ARBA" id="ARBA00022989"/>
    </source>
</evidence>
<keyword evidence="6" id="KW-0811">Translocation</keyword>
<dbReference type="Proteomes" id="UP000502508">
    <property type="component" value="Chromosome"/>
</dbReference>
<evidence type="ECO:0000259" key="10">
    <source>
        <dbReference type="Pfam" id="PF21760"/>
    </source>
</evidence>
<feature type="compositionally biased region" description="Basic residues" evidence="8">
    <location>
        <begin position="224"/>
        <end position="244"/>
    </location>
</feature>
<dbReference type="GO" id="GO:0005886">
    <property type="term" value="C:plasma membrane"/>
    <property type="evidence" value="ECO:0007669"/>
    <property type="project" value="TreeGrafter"/>
</dbReference>
<dbReference type="EMBL" id="AP022870">
    <property type="protein sequence ID" value="BCB74215.1"/>
    <property type="molecule type" value="Genomic_DNA"/>
</dbReference>
<keyword evidence="1" id="KW-0813">Transport</keyword>
<keyword evidence="5 9" id="KW-1133">Transmembrane helix</keyword>
<dbReference type="PANTHER" id="PTHR30081:SF1">
    <property type="entry name" value="PROTEIN TRANSLOCASE SUBUNIT SECD"/>
    <property type="match status" value="1"/>
</dbReference>
<evidence type="ECO:0000256" key="2">
    <source>
        <dbReference type="ARBA" id="ARBA00022475"/>
    </source>
</evidence>
<evidence type="ECO:0000256" key="1">
    <source>
        <dbReference type="ARBA" id="ARBA00022448"/>
    </source>
</evidence>
<dbReference type="Pfam" id="PF21760">
    <property type="entry name" value="SecD_1st"/>
    <property type="match status" value="1"/>
</dbReference>
<evidence type="ECO:0000256" key="4">
    <source>
        <dbReference type="ARBA" id="ARBA00022927"/>
    </source>
</evidence>
<evidence type="ECO:0000313" key="11">
    <source>
        <dbReference type="EMBL" id="BCB74215.1"/>
    </source>
</evidence>
<protein>
    <recommendedName>
        <fullName evidence="10">Protein translocase subunit SecDF P1 domain-containing protein</fullName>
    </recommendedName>
</protein>
<dbReference type="GO" id="GO:0015031">
    <property type="term" value="P:protein transport"/>
    <property type="evidence" value="ECO:0007669"/>
    <property type="project" value="UniProtKB-KW"/>
</dbReference>
<evidence type="ECO:0000256" key="7">
    <source>
        <dbReference type="ARBA" id="ARBA00023136"/>
    </source>
</evidence>
<accession>A0A6F8XK75</accession>
<evidence type="ECO:0000256" key="8">
    <source>
        <dbReference type="SAM" id="MobiDB-lite"/>
    </source>
</evidence>
<reference evidence="11 12" key="1">
    <citation type="submission" date="2020-03" db="EMBL/GenBank/DDBJ databases">
        <title>Whole genome shotgun sequence of Phytohabitans flavus NBRC 107702.</title>
        <authorList>
            <person name="Komaki H."/>
            <person name="Tamura T."/>
        </authorList>
    </citation>
    <scope>NUCLEOTIDE SEQUENCE [LARGE SCALE GENOMIC DNA]</scope>
    <source>
        <strain evidence="11 12">NBRC 107702</strain>
    </source>
</reference>
<dbReference type="InterPro" id="IPR048631">
    <property type="entry name" value="SecD_1st"/>
</dbReference>
<evidence type="ECO:0000256" key="6">
    <source>
        <dbReference type="ARBA" id="ARBA00023010"/>
    </source>
</evidence>
<organism evidence="11 12">
    <name type="scientific">Phytohabitans flavus</name>
    <dbReference type="NCBI Taxonomy" id="1076124"/>
    <lineage>
        <taxon>Bacteria</taxon>
        <taxon>Bacillati</taxon>
        <taxon>Actinomycetota</taxon>
        <taxon>Actinomycetes</taxon>
        <taxon>Micromonosporales</taxon>
        <taxon>Micromonosporaceae</taxon>
    </lineage>
</organism>
<feature type="transmembrane region" description="Helical" evidence="9">
    <location>
        <begin position="12"/>
        <end position="30"/>
    </location>
</feature>
<dbReference type="Gene3D" id="3.30.70.3220">
    <property type="match status" value="1"/>
</dbReference>
<feature type="domain" description="Protein translocase subunit SecDF P1" evidence="10">
    <location>
        <begin position="72"/>
        <end position="126"/>
    </location>
</feature>
<keyword evidence="2" id="KW-1003">Cell membrane</keyword>
<evidence type="ECO:0000256" key="9">
    <source>
        <dbReference type="SAM" id="Phobius"/>
    </source>
</evidence>
<name>A0A6F8XK75_9ACTN</name>
<keyword evidence="3 9" id="KW-0812">Transmembrane</keyword>
<feature type="compositionally biased region" description="Basic residues" evidence="8">
    <location>
        <begin position="176"/>
        <end position="193"/>
    </location>
</feature>
<dbReference type="AlphaFoldDB" id="A0A6F8XK75"/>
<feature type="compositionally biased region" description="Basic residues" evidence="8">
    <location>
        <begin position="154"/>
        <end position="168"/>
    </location>
</feature>
<feature type="region of interest" description="Disordered" evidence="8">
    <location>
        <begin position="135"/>
        <end position="244"/>
    </location>
</feature>
<reference evidence="11 12" key="2">
    <citation type="submission" date="2020-03" db="EMBL/GenBank/DDBJ databases">
        <authorList>
            <person name="Ichikawa N."/>
            <person name="Kimura A."/>
            <person name="Kitahashi Y."/>
            <person name="Uohara A."/>
        </authorList>
    </citation>
    <scope>NUCLEOTIDE SEQUENCE [LARGE SCALE GENOMIC DNA]</scope>
    <source>
        <strain evidence="11 12">NBRC 107702</strain>
    </source>
</reference>
<keyword evidence="7 9" id="KW-0472">Membrane</keyword>
<evidence type="ECO:0000313" key="12">
    <source>
        <dbReference type="Proteomes" id="UP000502508"/>
    </source>
</evidence>
<keyword evidence="12" id="KW-1185">Reference proteome</keyword>
<proteinExistence type="predicted"/>
<dbReference type="PANTHER" id="PTHR30081">
    <property type="entry name" value="PROTEIN-EXPORT MEMBRANE PROTEIN SEC"/>
    <property type="match status" value="1"/>
</dbReference>
<dbReference type="InterPro" id="IPR022813">
    <property type="entry name" value="SecD/SecF_arch_bac"/>
</dbReference>
<evidence type="ECO:0000256" key="3">
    <source>
        <dbReference type="ARBA" id="ARBA00022692"/>
    </source>
</evidence>
<feature type="compositionally biased region" description="Low complexity" evidence="8">
    <location>
        <begin position="204"/>
        <end position="223"/>
    </location>
</feature>
<gene>
    <name evidence="11" type="ORF">Pflav_006250</name>
</gene>
<feature type="compositionally biased region" description="Low complexity" evidence="8">
    <location>
        <begin position="141"/>
        <end position="151"/>
    </location>
</feature>
<sequence>MAPPQGQMRPGRQLAVLGLLFVVLYLLVFLGGSGSIRDRLEPKLGLDLIGGSRVTYTATTADGQAPQADQLEEARQIIESRANAYGVSEAEVVTEGDKNIVVSLAGESDDALANLGQAAELRFRKVIKATADMGAIPPAPTASAAPSGTPGPRRPPRARRPRRPRVLRRPAAVRVAARRLPRRPPRRRRRPRRVPPAPPHRARPATPRRAGTRPVPRSSSWPTPRRRSATRPGPRRARWRLRRT</sequence>